<gene>
    <name evidence="3" type="ORF">BG262_08885</name>
</gene>
<accession>A0A9Q5JHQ3</accession>
<feature type="compositionally biased region" description="Basic and acidic residues" evidence="1">
    <location>
        <begin position="43"/>
        <end position="69"/>
    </location>
</feature>
<evidence type="ECO:0000256" key="1">
    <source>
        <dbReference type="SAM" id="MobiDB-lite"/>
    </source>
</evidence>
<feature type="chain" id="PRO_5040375159" description="Lipoprotein" evidence="2">
    <location>
        <begin position="24"/>
        <end position="198"/>
    </location>
</feature>
<evidence type="ECO:0000313" key="3">
    <source>
        <dbReference type="EMBL" id="OFI47795.1"/>
    </source>
</evidence>
<comment type="caution">
    <text evidence="3">The sequence shown here is derived from an EMBL/GenBank/DDBJ whole genome shotgun (WGS) entry which is preliminary data.</text>
</comment>
<reference evidence="4" key="1">
    <citation type="submission" date="2016-09" db="EMBL/GenBank/DDBJ databases">
        <title>Draft genome sequence of a novel species of the family Streptococcaceae isolated from flowers.</title>
        <authorList>
            <person name="Chuah L.-O."/>
            <person name="Yap K.-P."/>
            <person name="Thong K.L."/>
            <person name="Liong M.T."/>
            <person name="Ahmad R."/>
            <person name="Rusul G."/>
        </authorList>
    </citation>
    <scope>NUCLEOTIDE SEQUENCE [LARGE SCALE GENOMIC DNA]</scope>
    <source>
        <strain evidence="4">HibF3</strain>
    </source>
</reference>
<feature type="region of interest" description="Disordered" evidence="1">
    <location>
        <begin position="31"/>
        <end position="74"/>
    </location>
</feature>
<feature type="signal peptide" evidence="2">
    <location>
        <begin position="1"/>
        <end position="23"/>
    </location>
</feature>
<organism evidence="3 4">
    <name type="scientific">Floricoccus penangensis</name>
    <dbReference type="NCBI Taxonomy" id="1859475"/>
    <lineage>
        <taxon>Bacteria</taxon>
        <taxon>Bacillati</taxon>
        <taxon>Bacillota</taxon>
        <taxon>Bacilli</taxon>
        <taxon>Lactobacillales</taxon>
        <taxon>Streptococcaceae</taxon>
        <taxon>Floricoccus</taxon>
    </lineage>
</organism>
<evidence type="ECO:0008006" key="5">
    <source>
        <dbReference type="Google" id="ProtNLM"/>
    </source>
</evidence>
<sequence>MKKNLLKKGLVLSATILSLVSLNACSSSKKSEVSKETATSKNDTSKIEESTQELAAKEDSNQTKTDTQDLKGSQFDLGLDNSTLPKEVIDSANEVAQSYKDYYDKLQGFIDNPSSITSSDEMYILTGQQDINRAKIKFEKLISDKGIDQTNSDYMAIHEKLIDFNLKIMDQIAKLPSKKIIFKKRQIRFWRFNYDIHI</sequence>
<evidence type="ECO:0000256" key="2">
    <source>
        <dbReference type="SAM" id="SignalP"/>
    </source>
</evidence>
<keyword evidence="4" id="KW-1185">Reference proteome</keyword>
<dbReference type="RefSeq" id="WP_070787193.1">
    <property type="nucleotide sequence ID" value="NZ_MKIQ01000003.1"/>
</dbReference>
<name>A0A9Q5JHQ3_9LACT</name>
<keyword evidence="2" id="KW-0732">Signal</keyword>
<dbReference type="AlphaFoldDB" id="A0A9Q5JHQ3"/>
<dbReference type="Proteomes" id="UP000177273">
    <property type="component" value="Unassembled WGS sequence"/>
</dbReference>
<dbReference type="EMBL" id="MKIQ01000003">
    <property type="protein sequence ID" value="OFI47795.1"/>
    <property type="molecule type" value="Genomic_DNA"/>
</dbReference>
<protein>
    <recommendedName>
        <fullName evidence="5">Lipoprotein</fullName>
    </recommendedName>
</protein>
<proteinExistence type="predicted"/>
<evidence type="ECO:0000313" key="4">
    <source>
        <dbReference type="Proteomes" id="UP000177273"/>
    </source>
</evidence>